<dbReference type="GO" id="GO:0004519">
    <property type="term" value="F:endonuclease activity"/>
    <property type="evidence" value="ECO:0007669"/>
    <property type="project" value="UniProtKB-KW"/>
</dbReference>
<sequence>MNVSVLTYNTLFAGMDGDDDRRFELQTGLIDVLRPDVFLMQEAKGLDANGHARLHEWERRISMRGFLGVAPRTGQNVAIFIRAPLRALSFEVDNTHFHHATAMLKVEVPGSAVPITFVSTHLSPNGPQVRRFEAAYLSALAAPDALTLIGGDFNAASPHDPEPADWSTLARHHRARYLADDLAGIDRSVIARLEAAGLVDLGRRLHGNGIPTVPAAGYRDTEFATMRCDYLFASPALAERARRYEVLRMPETEHASDHYPVLLQLDASARPDERLS</sequence>
<reference evidence="3 4" key="1">
    <citation type="submission" date="2019-09" db="EMBL/GenBank/DDBJ databases">
        <authorList>
            <person name="Depoorter E."/>
        </authorList>
    </citation>
    <scope>NUCLEOTIDE SEQUENCE [LARGE SCALE GENOMIC DNA]</scope>
    <source>
        <strain evidence="3">LMG 20980</strain>
    </source>
</reference>
<evidence type="ECO:0000259" key="1">
    <source>
        <dbReference type="Pfam" id="PF03372"/>
    </source>
</evidence>
<dbReference type="SUPFAM" id="SSF56219">
    <property type="entry name" value="DNase I-like"/>
    <property type="match status" value="1"/>
</dbReference>
<dbReference type="EMBL" id="JAFCIQ010000005">
    <property type="protein sequence ID" value="MBM2766750.1"/>
    <property type="molecule type" value="Genomic_DNA"/>
</dbReference>
<dbReference type="Gene3D" id="3.60.10.10">
    <property type="entry name" value="Endonuclease/exonuclease/phosphatase"/>
    <property type="match status" value="1"/>
</dbReference>
<evidence type="ECO:0000313" key="2">
    <source>
        <dbReference type="EMBL" id="MBM2766750.1"/>
    </source>
</evidence>
<keyword evidence="5" id="KW-1185">Reference proteome</keyword>
<evidence type="ECO:0000313" key="4">
    <source>
        <dbReference type="Proteomes" id="UP000494201"/>
    </source>
</evidence>
<accession>A0A6P2G4Y8</accession>
<protein>
    <submittedName>
        <fullName evidence="2">Endonuclease/exonuclease/phosphatase family protein</fullName>
    </submittedName>
</protein>
<name>A0A6P2G4Y8_9BURK</name>
<evidence type="ECO:0000313" key="5">
    <source>
        <dbReference type="Proteomes" id="UP000755577"/>
    </source>
</evidence>
<keyword evidence="2" id="KW-0378">Hydrolase</keyword>
<feature type="domain" description="Endonuclease/exonuclease/phosphatase" evidence="1">
    <location>
        <begin position="6"/>
        <end position="258"/>
    </location>
</feature>
<keyword evidence="2" id="KW-0255">Endonuclease</keyword>
<dbReference type="Proteomes" id="UP000494201">
    <property type="component" value="Unassembled WGS sequence"/>
</dbReference>
<dbReference type="EMBL" id="CABVLY010000003">
    <property type="protein sequence ID" value="VVU48585.1"/>
    <property type="molecule type" value="Genomic_DNA"/>
</dbReference>
<organism evidence="3 4">
    <name type="scientific">Burkholderia anthina</name>
    <dbReference type="NCBI Taxonomy" id="179879"/>
    <lineage>
        <taxon>Bacteria</taxon>
        <taxon>Pseudomonadati</taxon>
        <taxon>Pseudomonadota</taxon>
        <taxon>Betaproteobacteria</taxon>
        <taxon>Burkholderiales</taxon>
        <taxon>Burkholderiaceae</taxon>
        <taxon>Burkholderia</taxon>
        <taxon>Burkholderia cepacia complex</taxon>
    </lineage>
</organism>
<dbReference type="Proteomes" id="UP000755577">
    <property type="component" value="Unassembled WGS sequence"/>
</dbReference>
<proteinExistence type="predicted"/>
<dbReference type="InterPro" id="IPR036691">
    <property type="entry name" value="Endo/exonu/phosph_ase_sf"/>
</dbReference>
<dbReference type="GeneID" id="56499314"/>
<keyword evidence="2" id="KW-0540">Nuclease</keyword>
<dbReference type="InterPro" id="IPR005135">
    <property type="entry name" value="Endo/exonuclease/phosphatase"/>
</dbReference>
<gene>
    <name evidence="3" type="ORF">BAN20980_01284</name>
    <name evidence="2" type="ORF">JQK92_09970</name>
</gene>
<dbReference type="RefSeq" id="WP_174925506.1">
    <property type="nucleotide sequence ID" value="NZ_CABVLY010000003.1"/>
</dbReference>
<dbReference type="AlphaFoldDB" id="A0A6P2G4Y8"/>
<dbReference type="Pfam" id="PF03372">
    <property type="entry name" value="Exo_endo_phos"/>
    <property type="match status" value="1"/>
</dbReference>
<evidence type="ECO:0000313" key="3">
    <source>
        <dbReference type="EMBL" id="VVU48585.1"/>
    </source>
</evidence>
<reference evidence="2 5" key="2">
    <citation type="submission" date="2021-02" db="EMBL/GenBank/DDBJ databases">
        <title>Draft genome of the type strains Burkholderia anthina DSM16086.</title>
        <authorList>
            <person name="Hertel R."/>
            <person name="Meissner J."/>
            <person name="Poehlein A."/>
            <person name="Daniel R."/>
            <person name="Commichau F.M."/>
        </authorList>
    </citation>
    <scope>NUCLEOTIDE SEQUENCE [LARGE SCALE GENOMIC DNA]</scope>
    <source>
        <strain evidence="2 5">DSM 16086</strain>
    </source>
</reference>